<dbReference type="Proteomes" id="UP000269289">
    <property type="component" value="Unassembled WGS sequence"/>
</dbReference>
<proteinExistence type="predicted"/>
<reference evidence="3 4" key="1">
    <citation type="submission" date="2018-10" db="EMBL/GenBank/DDBJ databases">
        <title>Isolation, diversity and antifungal activity of actinobacteria from wheat.</title>
        <authorList>
            <person name="Han C."/>
        </authorList>
    </citation>
    <scope>NUCLEOTIDE SEQUENCE [LARGE SCALE GENOMIC DNA]</scope>
    <source>
        <strain evidence="3 4">NEAU-YY56</strain>
    </source>
</reference>
<keyword evidence="4" id="KW-1185">Reference proteome</keyword>
<dbReference type="AlphaFoldDB" id="A0A3M2IYH0"/>
<evidence type="ECO:0000313" key="4">
    <source>
        <dbReference type="Proteomes" id="UP000269289"/>
    </source>
</evidence>
<feature type="transmembrane region" description="Helical" evidence="1">
    <location>
        <begin position="12"/>
        <end position="33"/>
    </location>
</feature>
<gene>
    <name evidence="3" type="ORF">EBM89_14600</name>
</gene>
<keyword evidence="1" id="KW-0812">Transmembrane</keyword>
<dbReference type="PROSITE" id="PS51257">
    <property type="entry name" value="PROKAR_LIPOPROTEIN"/>
    <property type="match status" value="1"/>
</dbReference>
<comment type="caution">
    <text evidence="3">The sequence shown here is derived from an EMBL/GenBank/DDBJ whole genome shotgun (WGS) entry which is preliminary data.</text>
</comment>
<dbReference type="InterPro" id="IPR036366">
    <property type="entry name" value="PGBDSf"/>
</dbReference>
<evidence type="ECO:0000259" key="2">
    <source>
        <dbReference type="Pfam" id="PF01471"/>
    </source>
</evidence>
<organism evidence="3 4">
    <name type="scientific">Cellulomonas triticagri</name>
    <dbReference type="NCBI Taxonomy" id="2483352"/>
    <lineage>
        <taxon>Bacteria</taxon>
        <taxon>Bacillati</taxon>
        <taxon>Actinomycetota</taxon>
        <taxon>Actinomycetes</taxon>
        <taxon>Micrococcales</taxon>
        <taxon>Cellulomonadaceae</taxon>
        <taxon>Cellulomonas</taxon>
    </lineage>
</organism>
<dbReference type="SUPFAM" id="SSF47090">
    <property type="entry name" value="PGBD-like"/>
    <property type="match status" value="1"/>
</dbReference>
<accession>A0A3M2IYH0</accession>
<dbReference type="EMBL" id="RFFI01000087">
    <property type="protein sequence ID" value="RMI06912.1"/>
    <property type="molecule type" value="Genomic_DNA"/>
</dbReference>
<dbReference type="RefSeq" id="WP_122150175.1">
    <property type="nucleotide sequence ID" value="NZ_RFFI01000087.1"/>
</dbReference>
<dbReference type="Pfam" id="PF01471">
    <property type="entry name" value="PG_binding_1"/>
    <property type="match status" value="1"/>
</dbReference>
<feature type="domain" description="Peptidoglycan binding-like" evidence="2">
    <location>
        <begin position="134"/>
        <end position="169"/>
    </location>
</feature>
<protein>
    <submittedName>
        <fullName evidence="3">Peptidoglycan-binding protein</fullName>
    </submittedName>
</protein>
<evidence type="ECO:0000256" key="1">
    <source>
        <dbReference type="SAM" id="Phobius"/>
    </source>
</evidence>
<dbReference type="Gene3D" id="2.40.420.20">
    <property type="match status" value="1"/>
</dbReference>
<keyword evidence="1" id="KW-0472">Membrane</keyword>
<dbReference type="InterPro" id="IPR002477">
    <property type="entry name" value="Peptidoglycan-bd-like"/>
</dbReference>
<evidence type="ECO:0000313" key="3">
    <source>
        <dbReference type="EMBL" id="RMI06912.1"/>
    </source>
</evidence>
<name>A0A3M2IYH0_9CELL</name>
<sequence length="413" mass="42291">MRAERWRRARPWVIVACVAVLACAAAFIIGTQVRSPWEEARQNANANVVASAGVIEGEILPEAVSLDGTISTGTVTPVVLDSPPGELKPVITRQRVSVGDLVRSGTPLVDVADRPVIALALPFPLYRDLFAGDTGSDVRAVQEALASLGLHPGQADGVLGARTQTAISELYRSVGAATPTPAQDDLTAVEEARAALQAAQAQVGEPTADGGDLARARVELQAAEARAAGWLPAREVFAIAGQATVTSAAAVGTVLNDGVPAVELRTGQPVALGRASLSVSDSFTVGAVVTVTGPGTTAPVAGTVSAASDFREASDTQPPGYEITVSLEYGEGLTEGGQVTVSLDNTDEPLRGTVVPLAAIRETEGGLAVLVLDTAPSQVPARSHEVEVSVRASRDGMALVEGDVRAGERVVVG</sequence>
<keyword evidence="1" id="KW-1133">Transmembrane helix</keyword>
<dbReference type="InterPro" id="IPR036365">
    <property type="entry name" value="PGBD-like_sf"/>
</dbReference>
<dbReference type="Gene3D" id="1.10.101.10">
    <property type="entry name" value="PGBD-like superfamily/PGBD"/>
    <property type="match status" value="1"/>
</dbReference>